<dbReference type="PATRIC" id="fig|135735.6.peg.3322"/>
<evidence type="ECO:0000256" key="4">
    <source>
        <dbReference type="ARBA" id="ARBA00022729"/>
    </source>
</evidence>
<feature type="signal peptide" evidence="7">
    <location>
        <begin position="1"/>
        <end position="21"/>
    </location>
</feature>
<gene>
    <name evidence="8" type="ORF">BEH_15655</name>
</gene>
<dbReference type="AlphaFoldDB" id="A0A0H4KYI4"/>
<dbReference type="SUPFAM" id="SSF53850">
    <property type="entry name" value="Periplasmic binding protein-like II"/>
    <property type="match status" value="1"/>
</dbReference>
<dbReference type="PROSITE" id="PS01037">
    <property type="entry name" value="SBP_BACTERIAL_1"/>
    <property type="match status" value="1"/>
</dbReference>
<dbReference type="GO" id="GO:0055085">
    <property type="term" value="P:transmembrane transport"/>
    <property type="evidence" value="ECO:0007669"/>
    <property type="project" value="InterPro"/>
</dbReference>
<reference evidence="9" key="2">
    <citation type="submission" date="2015-06" db="EMBL/GenBank/DDBJ databases">
        <title>Genome Sequence of Bacillus endophyticus and Analysis of its Companion Mechanism in the Ketogulonigenium vulgare-Bacillus strain Consortium.</title>
        <authorList>
            <person name="Jia N."/>
            <person name="Du J."/>
            <person name="Ding M.-Z."/>
            <person name="Gao F."/>
            <person name="Yuan Y.-J."/>
        </authorList>
    </citation>
    <scope>NUCLEOTIDE SEQUENCE [LARGE SCALE GENOMIC DNA]</scope>
    <source>
        <strain evidence="9">Hbe603</strain>
    </source>
</reference>
<evidence type="ECO:0000256" key="6">
    <source>
        <dbReference type="SAM" id="MobiDB-lite"/>
    </source>
</evidence>
<dbReference type="InterPro" id="IPR006059">
    <property type="entry name" value="SBP"/>
</dbReference>
<evidence type="ECO:0000256" key="3">
    <source>
        <dbReference type="ARBA" id="ARBA00022448"/>
    </source>
</evidence>
<dbReference type="Pfam" id="PF13416">
    <property type="entry name" value="SBP_bac_8"/>
    <property type="match status" value="1"/>
</dbReference>
<evidence type="ECO:0000256" key="1">
    <source>
        <dbReference type="ARBA" id="ARBA00004196"/>
    </source>
</evidence>
<keyword evidence="4 7" id="KW-0732">Signal</keyword>
<dbReference type="OrthoDB" id="9795467at2"/>
<name>A0A0H4KYI4_9BACI</name>
<dbReference type="GO" id="GO:0030313">
    <property type="term" value="C:cell envelope"/>
    <property type="evidence" value="ECO:0007669"/>
    <property type="project" value="UniProtKB-SubCell"/>
</dbReference>
<comment type="subcellular location">
    <subcellularLocation>
        <location evidence="1">Cell envelope</location>
    </subcellularLocation>
</comment>
<keyword evidence="5" id="KW-0574">Periplasm</keyword>
<dbReference type="EMBL" id="CP011974">
    <property type="protein sequence ID" value="AKO93378.1"/>
    <property type="molecule type" value="Genomic_DNA"/>
</dbReference>
<dbReference type="Gene3D" id="3.40.190.10">
    <property type="entry name" value="Periplasmic binding protein-like II"/>
    <property type="match status" value="2"/>
</dbReference>
<keyword evidence="3" id="KW-0813">Transport</keyword>
<protein>
    <submittedName>
        <fullName evidence="8">Glycerol-3-phosphate ABC transporter substrate-binding protein</fullName>
    </submittedName>
</protein>
<organism evidence="8 9">
    <name type="scientific">Priestia filamentosa</name>
    <dbReference type="NCBI Taxonomy" id="1402861"/>
    <lineage>
        <taxon>Bacteria</taxon>
        <taxon>Bacillati</taxon>
        <taxon>Bacillota</taxon>
        <taxon>Bacilli</taxon>
        <taxon>Bacillales</taxon>
        <taxon>Bacillaceae</taxon>
        <taxon>Priestia</taxon>
    </lineage>
</organism>
<feature type="compositionally biased region" description="Basic and acidic residues" evidence="6">
    <location>
        <begin position="435"/>
        <end position="449"/>
    </location>
</feature>
<dbReference type="CDD" id="cd14748">
    <property type="entry name" value="PBP2_UgpB"/>
    <property type="match status" value="1"/>
</dbReference>
<evidence type="ECO:0000313" key="9">
    <source>
        <dbReference type="Proteomes" id="UP000036202"/>
    </source>
</evidence>
<dbReference type="RefSeq" id="WP_046217641.1">
    <property type="nucleotide sequence ID" value="NZ_CP011974.1"/>
</dbReference>
<reference evidence="8 9" key="1">
    <citation type="journal article" date="2015" name="PLoS ONE">
        <title>Genome Sequence of Bacillus endophyticus and Analysis of Its Companion Mechanism in the Ketogulonigenium vulgare-Bacillus Strain Consortium.</title>
        <authorList>
            <person name="Jia N."/>
            <person name="Du J."/>
            <person name="Ding M.Z."/>
            <person name="Gao F."/>
            <person name="Yuan Y.J."/>
        </authorList>
    </citation>
    <scope>NUCLEOTIDE SEQUENCE [LARGE SCALE GENOMIC DNA]</scope>
    <source>
        <strain evidence="8 9">Hbe603</strain>
    </source>
</reference>
<accession>A0A0H4KYI4</accession>
<evidence type="ECO:0000256" key="2">
    <source>
        <dbReference type="ARBA" id="ARBA00008520"/>
    </source>
</evidence>
<dbReference type="InterPro" id="IPR050490">
    <property type="entry name" value="Bact_solute-bd_prot1"/>
</dbReference>
<keyword evidence="9" id="KW-1185">Reference proteome</keyword>
<sequence length="458" mass="51095">MMLLKKGTAVLAAGFMAMSLAACSSNSSSGNASEKKEVAPVEKEGDKTVVRFWHAMGGDTQKVLDNIVQDYNESQDKYEIKAEFQGTYEESLTKFRSTKTSKTAPALVQSSEITTKYMIDSGKITPVQEWMDKDNYDTSQLEEAITNYYTVDDKMYSMPFNSSTPVLIYNKDAFKEAGLDPEKAPRTYSELQRAAKALTKKEGNSTKQYGFSMLNYGWFFEELLATQGGLYVDQENGREGTAEKATFQGKEGERIFNLLNDMNKEGSLGNYGTNWDDIRAAFQSKQVAMYLDSSAGVRNTIDTADFNVGVAYIPHPDEVDPEGVIIGGASLWMTNMVSDETQQGAWDFMKYLATKEVQAKWHTGTGYSSINPEAYEEELVKEQYKKYPQLRVTVEQLQSTKTSPATQGAHISVLPESREAIVKALESMYEGKDPKQALKEAAEATERAMKLSNRTTQK</sequence>
<dbReference type="PANTHER" id="PTHR43649">
    <property type="entry name" value="ARABINOSE-BINDING PROTEIN-RELATED"/>
    <property type="match status" value="1"/>
</dbReference>
<dbReference type="KEGG" id="beo:BEH_15655"/>
<evidence type="ECO:0000256" key="7">
    <source>
        <dbReference type="SAM" id="SignalP"/>
    </source>
</evidence>
<dbReference type="PROSITE" id="PS51257">
    <property type="entry name" value="PROKAR_LIPOPROTEIN"/>
    <property type="match status" value="1"/>
</dbReference>
<comment type="similarity">
    <text evidence="2">Belongs to the bacterial solute-binding protein 1 family.</text>
</comment>
<feature type="chain" id="PRO_5039275735" evidence="7">
    <location>
        <begin position="22"/>
        <end position="458"/>
    </location>
</feature>
<feature type="region of interest" description="Disordered" evidence="6">
    <location>
        <begin position="435"/>
        <end position="458"/>
    </location>
</feature>
<proteinExistence type="inferred from homology"/>
<dbReference type="PANTHER" id="PTHR43649:SF31">
    <property type="entry name" value="SN-GLYCEROL-3-PHOSPHATE-BINDING PERIPLASMIC PROTEIN UGPB"/>
    <property type="match status" value="1"/>
</dbReference>
<evidence type="ECO:0000313" key="8">
    <source>
        <dbReference type="EMBL" id="AKO93378.1"/>
    </source>
</evidence>
<evidence type="ECO:0000256" key="5">
    <source>
        <dbReference type="ARBA" id="ARBA00022764"/>
    </source>
</evidence>
<dbReference type="InterPro" id="IPR006061">
    <property type="entry name" value="SBP_1_CS"/>
</dbReference>
<dbReference type="Proteomes" id="UP000036202">
    <property type="component" value="Chromosome"/>
</dbReference>